<comment type="caution">
    <text evidence="11">The sequence shown here is derived from an EMBL/GenBank/DDBJ whole genome shotgun (WGS) entry which is preliminary data.</text>
</comment>
<dbReference type="EC" id="2.7.1.12" evidence="3 10"/>
<dbReference type="SUPFAM" id="SSF52540">
    <property type="entry name" value="P-loop containing nucleoside triphosphate hydrolases"/>
    <property type="match status" value="1"/>
</dbReference>
<sequence length="159" mass="17324">MGVSGSGKSTVAGDVARRAGLPMIEGDEMHPAGNIAKMSQGIPLTDADREPWLEAIAARIDVWRQAGQQGVITCSSLKRAYRDILRSGHTDVHFVYLKGSYELLLDRMQHRKGHFMPASLLRSQFDTLEEPGPDEATAVSIDQPEAAIVEDALKQLNLG</sequence>
<proteinExistence type="inferred from homology"/>
<evidence type="ECO:0000256" key="2">
    <source>
        <dbReference type="ARBA" id="ARBA00008420"/>
    </source>
</evidence>
<accession>A0A964DXE3</accession>
<keyword evidence="4 10" id="KW-0808">Transferase</keyword>
<evidence type="ECO:0000313" key="12">
    <source>
        <dbReference type="Proteomes" id="UP000708298"/>
    </source>
</evidence>
<protein>
    <recommendedName>
        <fullName evidence="3 10">Gluconokinase</fullName>
        <ecNumber evidence="3 10">2.7.1.12</ecNumber>
    </recommendedName>
</protein>
<evidence type="ECO:0000256" key="4">
    <source>
        <dbReference type="ARBA" id="ARBA00022679"/>
    </source>
</evidence>
<comment type="catalytic activity">
    <reaction evidence="9 10">
        <text>D-gluconate + ATP = 6-phospho-D-gluconate + ADP + H(+)</text>
        <dbReference type="Rhea" id="RHEA:19433"/>
        <dbReference type="ChEBI" id="CHEBI:15378"/>
        <dbReference type="ChEBI" id="CHEBI:18391"/>
        <dbReference type="ChEBI" id="CHEBI:30616"/>
        <dbReference type="ChEBI" id="CHEBI:58759"/>
        <dbReference type="ChEBI" id="CHEBI:456216"/>
        <dbReference type="EC" id="2.7.1.12"/>
    </reaction>
</comment>
<dbReference type="Proteomes" id="UP000708298">
    <property type="component" value="Unassembled WGS sequence"/>
</dbReference>
<evidence type="ECO:0000256" key="5">
    <source>
        <dbReference type="ARBA" id="ARBA00022741"/>
    </source>
</evidence>
<evidence type="ECO:0000256" key="9">
    <source>
        <dbReference type="ARBA" id="ARBA00048090"/>
    </source>
</evidence>
<dbReference type="InterPro" id="IPR027417">
    <property type="entry name" value="P-loop_NTPase"/>
</dbReference>
<comment type="similarity">
    <text evidence="2 10">Belongs to the gluconokinase GntK/GntV family.</text>
</comment>
<keyword evidence="12" id="KW-1185">Reference proteome</keyword>
<keyword evidence="6 10" id="KW-0418">Kinase</keyword>
<dbReference type="PANTHER" id="PTHR43442">
    <property type="entry name" value="GLUCONOKINASE-RELATED"/>
    <property type="match status" value="1"/>
</dbReference>
<evidence type="ECO:0000256" key="8">
    <source>
        <dbReference type="ARBA" id="ARBA00023064"/>
    </source>
</evidence>
<dbReference type="FunFam" id="3.40.50.300:FF:000522">
    <property type="entry name" value="Gluconokinase"/>
    <property type="match status" value="1"/>
</dbReference>
<dbReference type="EMBL" id="JAESVB010000001">
    <property type="protein sequence ID" value="MCB8873809.1"/>
    <property type="molecule type" value="Genomic_DNA"/>
</dbReference>
<dbReference type="CDD" id="cd02021">
    <property type="entry name" value="GntK"/>
    <property type="match status" value="1"/>
</dbReference>
<gene>
    <name evidence="11" type="ORF">ASILVAE211_01350</name>
</gene>
<dbReference type="PANTHER" id="PTHR43442:SF3">
    <property type="entry name" value="GLUCONOKINASE-RELATED"/>
    <property type="match status" value="1"/>
</dbReference>
<organism evidence="11 12">
    <name type="scientific">Acidisoma silvae</name>
    <dbReference type="NCBI Taxonomy" id="2802396"/>
    <lineage>
        <taxon>Bacteria</taxon>
        <taxon>Pseudomonadati</taxon>
        <taxon>Pseudomonadota</taxon>
        <taxon>Alphaproteobacteria</taxon>
        <taxon>Acetobacterales</taxon>
        <taxon>Acidocellaceae</taxon>
        <taxon>Acidisoma</taxon>
    </lineage>
</organism>
<keyword evidence="7 10" id="KW-0067">ATP-binding</keyword>
<name>A0A964DXE3_9PROT</name>
<dbReference type="GO" id="GO:0046316">
    <property type="term" value="F:gluconokinase activity"/>
    <property type="evidence" value="ECO:0007669"/>
    <property type="project" value="UniProtKB-EC"/>
</dbReference>
<evidence type="ECO:0000256" key="10">
    <source>
        <dbReference type="RuleBase" id="RU363066"/>
    </source>
</evidence>
<evidence type="ECO:0000313" key="11">
    <source>
        <dbReference type="EMBL" id="MCB8873809.1"/>
    </source>
</evidence>
<evidence type="ECO:0000256" key="7">
    <source>
        <dbReference type="ARBA" id="ARBA00022840"/>
    </source>
</evidence>
<reference evidence="11" key="1">
    <citation type="journal article" date="2021" name="Microorganisms">
        <title>Acidisoma silvae sp. nov. and Acidisomacellulosilytica sp. nov., Two Acidophilic Bacteria Isolated from Decaying Wood, Hydrolyzing Cellulose and Producing Poly-3-hydroxybutyrate.</title>
        <authorList>
            <person name="Mieszkin S."/>
            <person name="Pouder E."/>
            <person name="Uroz S."/>
            <person name="Simon-Colin C."/>
            <person name="Alain K."/>
        </authorList>
    </citation>
    <scope>NUCLEOTIDE SEQUENCE</scope>
    <source>
        <strain evidence="11">HW T2.11</strain>
    </source>
</reference>
<keyword evidence="5 10" id="KW-0547">Nucleotide-binding</keyword>
<reference evidence="11" key="2">
    <citation type="submission" date="2021-01" db="EMBL/GenBank/DDBJ databases">
        <authorList>
            <person name="Mieszkin S."/>
            <person name="Pouder E."/>
            <person name="Alain K."/>
        </authorList>
    </citation>
    <scope>NUCLEOTIDE SEQUENCE</scope>
    <source>
        <strain evidence="11">HW T2.11</strain>
    </source>
</reference>
<dbReference type="Gene3D" id="3.40.50.300">
    <property type="entry name" value="P-loop containing nucleotide triphosphate hydrolases"/>
    <property type="match status" value="1"/>
</dbReference>
<dbReference type="NCBIfam" id="TIGR01313">
    <property type="entry name" value="therm_gnt_kin"/>
    <property type="match status" value="1"/>
</dbReference>
<dbReference type="GO" id="GO:0005524">
    <property type="term" value="F:ATP binding"/>
    <property type="evidence" value="ECO:0007669"/>
    <property type="project" value="UniProtKB-KW"/>
</dbReference>
<comment type="pathway">
    <text evidence="1">Carbohydrate acid metabolism.</text>
</comment>
<dbReference type="GO" id="GO:0019521">
    <property type="term" value="P:D-gluconate metabolic process"/>
    <property type="evidence" value="ECO:0007669"/>
    <property type="project" value="UniProtKB-KW"/>
</dbReference>
<evidence type="ECO:0000256" key="3">
    <source>
        <dbReference type="ARBA" id="ARBA00012054"/>
    </source>
</evidence>
<dbReference type="InterPro" id="IPR006001">
    <property type="entry name" value="Therm_gnt_kin"/>
</dbReference>
<dbReference type="Pfam" id="PF13671">
    <property type="entry name" value="AAA_33"/>
    <property type="match status" value="1"/>
</dbReference>
<evidence type="ECO:0000256" key="1">
    <source>
        <dbReference type="ARBA" id="ARBA00004761"/>
    </source>
</evidence>
<evidence type="ECO:0000256" key="6">
    <source>
        <dbReference type="ARBA" id="ARBA00022777"/>
    </source>
</evidence>
<dbReference type="AlphaFoldDB" id="A0A964DXE3"/>
<keyword evidence="8" id="KW-0311">Gluconate utilization</keyword>
<dbReference type="GO" id="GO:0005737">
    <property type="term" value="C:cytoplasm"/>
    <property type="evidence" value="ECO:0007669"/>
    <property type="project" value="TreeGrafter"/>
</dbReference>